<dbReference type="InterPro" id="IPR026646">
    <property type="entry name" value="GPRIN2-like/GPRIN3"/>
</dbReference>
<feature type="region of interest" description="Disordered" evidence="2">
    <location>
        <begin position="532"/>
        <end position="571"/>
    </location>
</feature>
<feature type="region of interest" description="Disordered" evidence="2">
    <location>
        <begin position="628"/>
        <end position="660"/>
    </location>
</feature>
<evidence type="ECO:0000313" key="4">
    <source>
        <dbReference type="Ensembl" id="ENSACOP00000014875.1"/>
    </source>
</evidence>
<feature type="compositionally biased region" description="Polar residues" evidence="2">
    <location>
        <begin position="391"/>
        <end position="404"/>
    </location>
</feature>
<feature type="compositionally biased region" description="Basic and acidic residues" evidence="2">
    <location>
        <begin position="452"/>
        <end position="462"/>
    </location>
</feature>
<dbReference type="GO" id="GO:0031175">
    <property type="term" value="P:neuron projection development"/>
    <property type="evidence" value="ECO:0007669"/>
    <property type="project" value="TreeGrafter"/>
</dbReference>
<reference evidence="4" key="2">
    <citation type="submission" date="2025-09" db="UniProtKB">
        <authorList>
            <consortium name="Ensembl"/>
        </authorList>
    </citation>
    <scope>IDENTIFICATION</scope>
</reference>
<accession>A0A8B9FUM3</accession>
<feature type="compositionally biased region" description="Basic and acidic residues" evidence="2">
    <location>
        <begin position="644"/>
        <end position="654"/>
    </location>
</feature>
<feature type="compositionally biased region" description="Polar residues" evidence="2">
    <location>
        <begin position="486"/>
        <end position="496"/>
    </location>
</feature>
<dbReference type="GO" id="GO:0005886">
    <property type="term" value="C:plasma membrane"/>
    <property type="evidence" value="ECO:0007669"/>
    <property type="project" value="TreeGrafter"/>
</dbReference>
<proteinExistence type="predicted"/>
<comment type="function">
    <text evidence="1">May be involved in neurite outgrowth.</text>
</comment>
<dbReference type="PANTHER" id="PTHR15718">
    <property type="entry name" value="G PROTEIN-REGULATED INDUCER OF NEURITE OUTGROWTH C-TERMINAL DOMAIN-CONTAINING PROTEIN"/>
    <property type="match status" value="1"/>
</dbReference>
<name>A0A8B9FUM3_9PSIT</name>
<reference evidence="4" key="1">
    <citation type="submission" date="2025-08" db="UniProtKB">
        <authorList>
            <consortium name="Ensembl"/>
        </authorList>
    </citation>
    <scope>IDENTIFICATION</scope>
</reference>
<evidence type="ECO:0000256" key="1">
    <source>
        <dbReference type="ARBA" id="ARBA00002358"/>
    </source>
</evidence>
<dbReference type="PANTHER" id="PTHR15718:SF7">
    <property type="entry name" value="G PROTEIN-REGULATED INDUCER OF NEURITE OUTGROWTH 1"/>
    <property type="match status" value="1"/>
</dbReference>
<evidence type="ECO:0000313" key="5">
    <source>
        <dbReference type="Proteomes" id="UP000694522"/>
    </source>
</evidence>
<feature type="compositionally biased region" description="Polar residues" evidence="2">
    <location>
        <begin position="464"/>
        <end position="473"/>
    </location>
</feature>
<dbReference type="InterPro" id="IPR032745">
    <property type="entry name" value="GRIN_C"/>
</dbReference>
<dbReference type="Proteomes" id="UP000694522">
    <property type="component" value="Unplaced"/>
</dbReference>
<evidence type="ECO:0000259" key="3">
    <source>
        <dbReference type="Pfam" id="PF15235"/>
    </source>
</evidence>
<dbReference type="AlphaFoldDB" id="A0A8B9FUM3"/>
<feature type="region of interest" description="Disordered" evidence="2">
    <location>
        <begin position="340"/>
        <end position="372"/>
    </location>
</feature>
<feature type="domain" description="G protein-regulated inducer of neurite outgrowth C-terminal" evidence="3">
    <location>
        <begin position="568"/>
        <end position="676"/>
    </location>
</feature>
<evidence type="ECO:0000256" key="2">
    <source>
        <dbReference type="SAM" id="MobiDB-lite"/>
    </source>
</evidence>
<sequence length="680" mass="70063">MLLLHGCPGGAEGAWPGDWRTLSLGCRCRAGGTRAWGIHITASSGNAGSVSRERERLGLPRALAVFCSPSQSLCPACCHPILCPAPHWQVGGAEPPPGSQPGARGHAPAATLCRGACATSPCSDRRSSAWVLLPVPIRLCRGKVGFYGRQPTQFLPSRGAGLWVPPHRLCRWKLQAAAQPVVMDGTEKQLAAEGSGGPMHCSLPHPLSFRPTAGLAWEKPFPGMGSAKEPEGLRLLSCQAGAEDACEPGAGSPGCPPVGECLPSSGCAAGGRAVRTCCVATPEAQGTMARAVVEKVPSPTGPAPSTLLRDAGTEPSVAAATGSCGGPSGAAPACGPAGMGVPSTQKNTASVPPLPEPCLKAPSKDVGSAPAPAKHVAFAEPTMAAGAATELASQEQPQGVTGTPLSAAPKPRGGEAPKNPQGSAADPPGTSTAGSKGKSESRSNPTTPGQGRAEESPARRADAGSSQQPQQSKLLCESYSFEVTPPQDTGTQDMGTQVDNRASLVSVALSPMSPPGGAAAFTFPKRELGSAAAPRLEASKKDAEMQVSMPVETRSVATGPMTPVAKSPQASYPEVHVKGTVVEETPEPIREVSWDEKGMTWEVYGASMEVEVLGMAIQKHLEKQIEERQVVVPPQSTRTGSVKGDPRKGEEPKRQPSVFRALLQNVRRPRCCSRTGPAME</sequence>
<organism evidence="4 5">
    <name type="scientific">Amazona collaria</name>
    <name type="common">yellow-billed parrot</name>
    <dbReference type="NCBI Taxonomy" id="241587"/>
    <lineage>
        <taxon>Eukaryota</taxon>
        <taxon>Metazoa</taxon>
        <taxon>Chordata</taxon>
        <taxon>Craniata</taxon>
        <taxon>Vertebrata</taxon>
        <taxon>Euteleostomi</taxon>
        <taxon>Archelosauria</taxon>
        <taxon>Archosauria</taxon>
        <taxon>Dinosauria</taxon>
        <taxon>Saurischia</taxon>
        <taxon>Theropoda</taxon>
        <taxon>Coelurosauria</taxon>
        <taxon>Aves</taxon>
        <taxon>Neognathae</taxon>
        <taxon>Neoaves</taxon>
        <taxon>Telluraves</taxon>
        <taxon>Australaves</taxon>
        <taxon>Psittaciformes</taxon>
        <taxon>Psittacidae</taxon>
        <taxon>Amazona</taxon>
    </lineage>
</organism>
<feature type="region of interest" description="Disordered" evidence="2">
    <location>
        <begin position="387"/>
        <end position="496"/>
    </location>
</feature>
<protein>
    <recommendedName>
        <fullName evidence="3">G protein-regulated inducer of neurite outgrowth C-terminal domain-containing protein</fullName>
    </recommendedName>
</protein>
<dbReference type="Ensembl" id="ENSACOT00000015402.1">
    <property type="protein sequence ID" value="ENSACOP00000014875.1"/>
    <property type="gene ID" value="ENSACOG00000010368.1"/>
</dbReference>
<keyword evidence="5" id="KW-1185">Reference proteome</keyword>
<dbReference type="Pfam" id="PF15235">
    <property type="entry name" value="GRIN_C"/>
    <property type="match status" value="1"/>
</dbReference>